<evidence type="ECO:0000313" key="3">
    <source>
        <dbReference type="Proteomes" id="UP000736328"/>
    </source>
</evidence>
<dbReference type="GO" id="GO:0003677">
    <property type="term" value="F:DNA binding"/>
    <property type="evidence" value="ECO:0007669"/>
    <property type="project" value="UniProtKB-KW"/>
</dbReference>
<evidence type="ECO:0000313" key="2">
    <source>
        <dbReference type="EMBL" id="MBI4726071.1"/>
    </source>
</evidence>
<dbReference type="Proteomes" id="UP000736328">
    <property type="component" value="Unassembled WGS sequence"/>
</dbReference>
<dbReference type="InterPro" id="IPR000944">
    <property type="entry name" value="Tscrpt_reg_Rrf2"/>
</dbReference>
<dbReference type="InterPro" id="IPR030489">
    <property type="entry name" value="TR_Rrf2-type_CS"/>
</dbReference>
<dbReference type="EMBL" id="JACQXR010000029">
    <property type="protein sequence ID" value="MBI4726071.1"/>
    <property type="molecule type" value="Genomic_DNA"/>
</dbReference>
<dbReference type="AlphaFoldDB" id="A0A933I7S1"/>
<dbReference type="GO" id="GO:0003700">
    <property type="term" value="F:DNA-binding transcription factor activity"/>
    <property type="evidence" value="ECO:0007669"/>
    <property type="project" value="TreeGrafter"/>
</dbReference>
<dbReference type="InterPro" id="IPR036388">
    <property type="entry name" value="WH-like_DNA-bd_sf"/>
</dbReference>
<name>A0A933I7S1_UNCT6</name>
<dbReference type="SUPFAM" id="SSF46785">
    <property type="entry name" value="Winged helix' DNA-binding domain"/>
    <property type="match status" value="1"/>
</dbReference>
<dbReference type="PROSITE" id="PS51197">
    <property type="entry name" value="HTH_RRF2_2"/>
    <property type="match status" value="1"/>
</dbReference>
<dbReference type="PROSITE" id="PS01332">
    <property type="entry name" value="HTH_RRF2_1"/>
    <property type="match status" value="1"/>
</dbReference>
<organism evidence="2 3">
    <name type="scientific">candidate division TA06 bacterium</name>
    <dbReference type="NCBI Taxonomy" id="2250710"/>
    <lineage>
        <taxon>Bacteria</taxon>
        <taxon>Bacteria division TA06</taxon>
    </lineage>
</organism>
<proteinExistence type="predicted"/>
<dbReference type="Gene3D" id="1.10.10.10">
    <property type="entry name" value="Winged helix-like DNA-binding domain superfamily/Winged helix DNA-binding domain"/>
    <property type="match status" value="1"/>
</dbReference>
<dbReference type="InterPro" id="IPR036390">
    <property type="entry name" value="WH_DNA-bd_sf"/>
</dbReference>
<dbReference type="GO" id="GO:0005829">
    <property type="term" value="C:cytosol"/>
    <property type="evidence" value="ECO:0007669"/>
    <property type="project" value="TreeGrafter"/>
</dbReference>
<sequence length="399" mass="45205">MKISTRSRYGLRLMIQLAGSNGKRLVPLREIAETQQISGKYLSRLVIQLRRNRLIRAGRGTNGGYTLTSKHVLIAFLILGGLTATSYGSSRLFYLEAQAVASYANSAGENEIFWYSMMPGDPMQKPSIGFDLLQRFSGEGGDWGILAIQARVSYDTSRRYDLEPQLYNAYFKLKTGPGDFWLGHNKPSFGFSSYLDNHGTLLQPLSMYGFGYDRDWGAGYYRDFESGNLALSATTGSGMPLYLRGNYMLSGRVSKGDLNQQNYNLGLSASSGKNLEAMGYHLMPMDPTPTAMIGTDAILLSNRWENRLEFIWSRKTWNYPQNQYVSDYVIFHRLTANLLDENRLKLEVQNRWMLGEWGNGMLTLAGSYQITADLALRSMVEIDDENTRVIAQLYWYHKI</sequence>
<dbReference type="PANTHER" id="PTHR33221:SF5">
    <property type="entry name" value="HTH-TYPE TRANSCRIPTIONAL REGULATOR ISCR"/>
    <property type="match status" value="1"/>
</dbReference>
<accession>A0A933I7S1</accession>
<comment type="caution">
    <text evidence="2">The sequence shown here is derived from an EMBL/GenBank/DDBJ whole genome shotgun (WGS) entry which is preliminary data.</text>
</comment>
<reference evidence="2" key="1">
    <citation type="submission" date="2020-07" db="EMBL/GenBank/DDBJ databases">
        <title>Huge and variable diversity of episymbiotic CPR bacteria and DPANN archaea in groundwater ecosystems.</title>
        <authorList>
            <person name="He C.Y."/>
            <person name="Keren R."/>
            <person name="Whittaker M."/>
            <person name="Farag I.F."/>
            <person name="Doudna J."/>
            <person name="Cate J.H.D."/>
            <person name="Banfield J.F."/>
        </authorList>
    </citation>
    <scope>NUCLEOTIDE SEQUENCE</scope>
    <source>
        <strain evidence="2">NC_groundwater_1520_Pr4_B-0.1um_53_5</strain>
    </source>
</reference>
<evidence type="ECO:0000256" key="1">
    <source>
        <dbReference type="ARBA" id="ARBA00023125"/>
    </source>
</evidence>
<protein>
    <submittedName>
        <fullName evidence="2">Rrf2 family transcriptional regulator</fullName>
    </submittedName>
</protein>
<dbReference type="PANTHER" id="PTHR33221">
    <property type="entry name" value="WINGED HELIX-TURN-HELIX TRANSCRIPTIONAL REGULATOR, RRF2 FAMILY"/>
    <property type="match status" value="1"/>
</dbReference>
<keyword evidence="1" id="KW-0238">DNA-binding</keyword>
<gene>
    <name evidence="2" type="ORF">HY768_02405</name>
</gene>
<dbReference type="Pfam" id="PF02082">
    <property type="entry name" value="Rrf2"/>
    <property type="match status" value="1"/>
</dbReference>